<dbReference type="STRING" id="913325.N799_12115"/>
<feature type="binding site" evidence="10">
    <location>
        <position position="122"/>
    </location>
    <ligand>
        <name>substrate</name>
    </ligand>
</feature>
<evidence type="ECO:0000259" key="11">
    <source>
        <dbReference type="Pfam" id="PF00149"/>
    </source>
</evidence>
<comment type="pathway">
    <text evidence="10">Glycolipid biosynthesis; lipid IV(A) biosynthesis; lipid IV(A) from (3R)-3-hydroxytetradecanoyl-[acyl-carrier-protein] and UDP-N-acetyl-alpha-D-glucosamine: step 4/6.</text>
</comment>
<organism evidence="12 13">
    <name type="scientific">Lysobacter arseniciresistens ZS79</name>
    <dbReference type="NCBI Taxonomy" id="913325"/>
    <lineage>
        <taxon>Bacteria</taxon>
        <taxon>Pseudomonadati</taxon>
        <taxon>Pseudomonadota</taxon>
        <taxon>Gammaproteobacteria</taxon>
        <taxon>Lysobacterales</taxon>
        <taxon>Lysobacteraceae</taxon>
        <taxon>Novilysobacter</taxon>
    </lineage>
</organism>
<dbReference type="CDD" id="cd07398">
    <property type="entry name" value="MPP_YbbF-LpxH"/>
    <property type="match status" value="1"/>
</dbReference>
<dbReference type="NCBIfam" id="TIGR01854">
    <property type="entry name" value="lipid_A_lpxH"/>
    <property type="match status" value="1"/>
</dbReference>
<dbReference type="GO" id="GO:0030145">
    <property type="term" value="F:manganese ion binding"/>
    <property type="evidence" value="ECO:0007669"/>
    <property type="project" value="UniProtKB-UniRule"/>
</dbReference>
<keyword evidence="4 10" id="KW-0441">Lipid A biosynthesis</keyword>
<feature type="binding site" evidence="10">
    <location>
        <position position="200"/>
    </location>
    <ligand>
        <name>Mn(2+)</name>
        <dbReference type="ChEBI" id="CHEBI:29035"/>
        <label>2</label>
    </ligand>
</feature>
<dbReference type="InterPro" id="IPR010138">
    <property type="entry name" value="UDP-diacylglucosamine_Hdrlase"/>
</dbReference>
<feature type="binding site" evidence="10">
    <location>
        <position position="79"/>
    </location>
    <ligand>
        <name>Mn(2+)</name>
        <dbReference type="ChEBI" id="CHEBI:29035"/>
        <label>2</label>
    </ligand>
</feature>
<reference evidence="12 13" key="1">
    <citation type="journal article" date="2015" name="Stand. Genomic Sci.">
        <title>Genomic information of the arsenic-resistant bacterium Lysobacter arseniciresistens type strain ZS79(T) and comparison of Lysobacter draft genomes.</title>
        <authorList>
            <person name="Liu L."/>
            <person name="Zhang S."/>
            <person name="Luo M."/>
            <person name="Wang G."/>
        </authorList>
    </citation>
    <scope>NUCLEOTIDE SEQUENCE [LARGE SCALE GENOMIC DNA]</scope>
    <source>
        <strain evidence="12 13">ZS79</strain>
    </source>
</reference>
<dbReference type="AlphaFoldDB" id="A0A0A0F2C5"/>
<comment type="function">
    <text evidence="10">Hydrolyzes the pyrophosphate bond of UDP-2,3-diacylglucosamine to yield 2,3-diacylglucosamine 1-phosphate (lipid X) and UMP by catalyzing the attack of water at the alpha-P atom. Involved in the biosynthesis of lipid A, a phosphorylated glycolipid that anchors the lipopolysaccharide to the outer membrane of the cell.</text>
</comment>
<accession>A0A0A0F2C5</accession>
<keyword evidence="6 10" id="KW-0378">Hydrolase</keyword>
<dbReference type="EC" id="3.6.1.54" evidence="10"/>
<dbReference type="InterPro" id="IPR004843">
    <property type="entry name" value="Calcineurin-like_PHP"/>
</dbReference>
<name>A0A0A0F2C5_9GAMM</name>
<keyword evidence="8 10" id="KW-0472">Membrane</keyword>
<dbReference type="GO" id="GO:0009245">
    <property type="term" value="P:lipid A biosynthetic process"/>
    <property type="evidence" value="ECO:0007669"/>
    <property type="project" value="UniProtKB-UniRule"/>
</dbReference>
<protein>
    <recommendedName>
        <fullName evidence="10">UDP-2,3-diacylglucosamine hydrolase</fullName>
        <ecNumber evidence="10">3.6.1.54</ecNumber>
    </recommendedName>
    <alternativeName>
        <fullName evidence="10">UDP-2,3-diacylglucosamine diphosphatase</fullName>
    </alternativeName>
</protein>
<dbReference type="Pfam" id="PF00149">
    <property type="entry name" value="Metallophos"/>
    <property type="match status" value="1"/>
</dbReference>
<dbReference type="RefSeq" id="WP_036208653.1">
    <property type="nucleotide sequence ID" value="NZ_AVPT01000006.1"/>
</dbReference>
<evidence type="ECO:0000256" key="2">
    <source>
        <dbReference type="ARBA" id="ARBA00022516"/>
    </source>
</evidence>
<feature type="binding site" evidence="10">
    <location>
        <position position="41"/>
    </location>
    <ligand>
        <name>Mn(2+)</name>
        <dbReference type="ChEBI" id="CHEBI:29035"/>
        <label>2</label>
    </ligand>
</feature>
<comment type="subcellular location">
    <subcellularLocation>
        <location evidence="10">Cell inner membrane</location>
        <topology evidence="10">Peripheral membrane protein</topology>
        <orientation evidence="10">Cytoplasmic side</orientation>
    </subcellularLocation>
</comment>
<feature type="binding site" evidence="10">
    <location>
        <begin position="79"/>
        <end position="80"/>
    </location>
    <ligand>
        <name>substrate</name>
    </ligand>
</feature>
<evidence type="ECO:0000256" key="6">
    <source>
        <dbReference type="ARBA" id="ARBA00022801"/>
    </source>
</evidence>
<feature type="binding site" evidence="10">
    <location>
        <position position="114"/>
    </location>
    <ligand>
        <name>Mn(2+)</name>
        <dbReference type="ChEBI" id="CHEBI:29035"/>
        <label>2</label>
    </ligand>
</feature>
<comment type="similarity">
    <text evidence="10">Belongs to the LpxH family.</text>
</comment>
<evidence type="ECO:0000256" key="1">
    <source>
        <dbReference type="ARBA" id="ARBA00022475"/>
    </source>
</evidence>
<evidence type="ECO:0000313" key="13">
    <source>
        <dbReference type="Proteomes" id="UP000029989"/>
    </source>
</evidence>
<feature type="binding site" evidence="10">
    <location>
        <position position="10"/>
    </location>
    <ligand>
        <name>Mn(2+)</name>
        <dbReference type="ChEBI" id="CHEBI:29035"/>
        <label>1</label>
    </ligand>
</feature>
<dbReference type="GO" id="GO:0005737">
    <property type="term" value="C:cytoplasm"/>
    <property type="evidence" value="ECO:0007669"/>
    <property type="project" value="InterPro"/>
</dbReference>
<dbReference type="Gene3D" id="3.60.21.10">
    <property type="match status" value="1"/>
</dbReference>
<feature type="binding site" evidence="10">
    <location>
        <position position="202"/>
    </location>
    <ligand>
        <name>Mn(2+)</name>
        <dbReference type="ChEBI" id="CHEBI:29035"/>
        <label>1</label>
    </ligand>
</feature>
<comment type="catalytic activity">
    <reaction evidence="10">
        <text>UDP-2-N,3-O-bis[(3R)-3-hydroxytetradecanoyl]-alpha-D-glucosamine + H2O = 2-N,3-O-bis[(3R)-3-hydroxytetradecanoyl]-alpha-D-glucosaminyl 1-phosphate + UMP + 2 H(+)</text>
        <dbReference type="Rhea" id="RHEA:25213"/>
        <dbReference type="ChEBI" id="CHEBI:15377"/>
        <dbReference type="ChEBI" id="CHEBI:15378"/>
        <dbReference type="ChEBI" id="CHEBI:57865"/>
        <dbReference type="ChEBI" id="CHEBI:57957"/>
        <dbReference type="ChEBI" id="CHEBI:78847"/>
        <dbReference type="EC" id="3.6.1.54"/>
    </reaction>
</comment>
<feature type="domain" description="Calcineurin-like phosphoesterase" evidence="11">
    <location>
        <begin position="1"/>
        <end position="204"/>
    </location>
</feature>
<evidence type="ECO:0000256" key="10">
    <source>
        <dbReference type="HAMAP-Rule" id="MF_00575"/>
    </source>
</evidence>
<feature type="binding site" evidence="10">
    <location>
        <position position="160"/>
    </location>
    <ligand>
        <name>substrate</name>
    </ligand>
</feature>
<dbReference type="InterPro" id="IPR029052">
    <property type="entry name" value="Metallo-depent_PP-like"/>
</dbReference>
<keyword evidence="5 10" id="KW-0479">Metal-binding</keyword>
<dbReference type="EMBL" id="AVPT01000006">
    <property type="protein sequence ID" value="KGM56949.1"/>
    <property type="molecule type" value="Genomic_DNA"/>
</dbReference>
<proteinExistence type="inferred from homology"/>
<dbReference type="GO" id="GO:0019897">
    <property type="term" value="C:extrinsic component of plasma membrane"/>
    <property type="evidence" value="ECO:0007669"/>
    <property type="project" value="UniProtKB-UniRule"/>
</dbReference>
<keyword evidence="13" id="KW-1185">Reference proteome</keyword>
<dbReference type="OrthoDB" id="9783283at2"/>
<evidence type="ECO:0000256" key="7">
    <source>
        <dbReference type="ARBA" id="ARBA00023098"/>
    </source>
</evidence>
<comment type="caution">
    <text evidence="10">Lacks conserved residue(s) required for the propagation of feature annotation.</text>
</comment>
<dbReference type="HAMAP" id="MF_00575">
    <property type="entry name" value="LpxH"/>
    <property type="match status" value="1"/>
</dbReference>
<feature type="binding site" evidence="10">
    <location>
        <position position="41"/>
    </location>
    <ligand>
        <name>Mn(2+)</name>
        <dbReference type="ChEBI" id="CHEBI:29035"/>
        <label>1</label>
    </ligand>
</feature>
<dbReference type="Proteomes" id="UP000029989">
    <property type="component" value="Unassembled WGS sequence"/>
</dbReference>
<dbReference type="GO" id="GO:0008758">
    <property type="term" value="F:UDP-2,3-diacylglucosamine hydrolase activity"/>
    <property type="evidence" value="ECO:0007669"/>
    <property type="project" value="UniProtKB-UniRule"/>
</dbReference>
<keyword evidence="7 10" id="KW-0443">Lipid metabolism</keyword>
<dbReference type="eggNOG" id="COG2908">
    <property type="taxonomic scope" value="Bacteria"/>
</dbReference>
<comment type="caution">
    <text evidence="12">The sequence shown here is derived from an EMBL/GenBank/DDBJ whole genome shotgun (WGS) entry which is preliminary data.</text>
</comment>
<keyword evidence="9 10" id="KW-0464">Manganese</keyword>
<dbReference type="PANTHER" id="PTHR34990">
    <property type="entry name" value="UDP-2,3-DIACYLGLUCOSAMINE HYDROLASE-RELATED"/>
    <property type="match status" value="1"/>
</dbReference>
<feature type="binding site" evidence="10">
    <location>
        <position position="200"/>
    </location>
    <ligand>
        <name>substrate</name>
    </ligand>
</feature>
<evidence type="ECO:0000256" key="3">
    <source>
        <dbReference type="ARBA" id="ARBA00022519"/>
    </source>
</evidence>
<evidence type="ECO:0000256" key="8">
    <source>
        <dbReference type="ARBA" id="ARBA00023136"/>
    </source>
</evidence>
<dbReference type="InterPro" id="IPR043461">
    <property type="entry name" value="LpxH-like"/>
</dbReference>
<evidence type="ECO:0000256" key="4">
    <source>
        <dbReference type="ARBA" id="ARBA00022556"/>
    </source>
</evidence>
<sequence length="245" mass="26557">MTTLFIADLHLEDARPGATDAFLRFLQDEAAGAEALYILGDLFEAWVGDDDPSETGMQVAPALASLAAAGTAIAFIHGNRDFLLGHDYAARCGMRLLPDPSVIMLDGEPALIGHGDLYCVDDVGYQQFRAMTRSPQWRAQFLAQPLAARLAFAQQARQASKARYGELQQAGTAETITDVTPAAVEAVFQQSGIRRIIHGHTHRPAVHDHGDGRQRIVLGDWYGGAGRFLRADDTGLQLQAFALDD</sequence>
<gene>
    <name evidence="10" type="primary">lpxH</name>
    <name evidence="12" type="ORF">N799_12115</name>
</gene>
<comment type="cofactor">
    <cofactor evidence="10">
        <name>Mn(2+)</name>
        <dbReference type="ChEBI" id="CHEBI:29035"/>
    </cofactor>
    <text evidence="10">Binds 2 Mn(2+) ions per subunit in a binuclear metal center.</text>
</comment>
<keyword evidence="2 10" id="KW-0444">Lipid biosynthesis</keyword>
<dbReference type="UniPathway" id="UPA00359">
    <property type="reaction ID" value="UER00480"/>
</dbReference>
<evidence type="ECO:0000256" key="5">
    <source>
        <dbReference type="ARBA" id="ARBA00022723"/>
    </source>
</evidence>
<feature type="binding site" evidence="10">
    <location>
        <position position="8"/>
    </location>
    <ligand>
        <name>Mn(2+)</name>
        <dbReference type="ChEBI" id="CHEBI:29035"/>
        <label>1</label>
    </ligand>
</feature>
<dbReference type="NCBIfam" id="NF003743">
    <property type="entry name" value="PRK05340.1"/>
    <property type="match status" value="1"/>
</dbReference>
<dbReference type="PANTHER" id="PTHR34990:SF1">
    <property type="entry name" value="UDP-2,3-DIACYLGLUCOSAMINE HYDROLASE"/>
    <property type="match status" value="1"/>
</dbReference>
<keyword evidence="3 10" id="KW-0997">Cell inner membrane</keyword>
<dbReference type="SUPFAM" id="SSF56300">
    <property type="entry name" value="Metallo-dependent phosphatases"/>
    <property type="match status" value="1"/>
</dbReference>
<keyword evidence="1 10" id="KW-1003">Cell membrane</keyword>
<evidence type="ECO:0000313" key="12">
    <source>
        <dbReference type="EMBL" id="KGM56949.1"/>
    </source>
</evidence>
<evidence type="ECO:0000256" key="9">
    <source>
        <dbReference type="ARBA" id="ARBA00023211"/>
    </source>
</evidence>